<sequence>MNSEAHRVSGKDTGKPTKRTFKSCAAAGASDMACYHPIPARSSSSGPWTLHPELGTEDAKIPCGKCLGCRTDNQTDWVKRCVHEAGNWKYNRFITLTYDDDHLPSELQPKHLTDFWKRLRYECSRDDAILSDRSAPIRYLACGEYGDTTYRPHYHACIFNCAFKDERQYSKTLSESATLAAIWSHGAAKLAPFTPATAGYVAAYITKHGHRTFSDEWGELLEPP</sequence>
<protein>
    <submittedName>
        <fullName evidence="3">Replication initiator protein</fullName>
    </submittedName>
</protein>
<evidence type="ECO:0000313" key="2">
    <source>
        <dbReference type="EMBL" id="QCQ84607.1"/>
    </source>
</evidence>
<feature type="domain" description="Replication-associated protein ORF2/G2P" evidence="1">
    <location>
        <begin position="91"/>
        <end position="208"/>
    </location>
</feature>
<dbReference type="EMBL" id="MK249134">
    <property type="protein sequence ID" value="QCQ84607.1"/>
    <property type="molecule type" value="Genomic_DNA"/>
</dbReference>
<dbReference type="Pfam" id="PF23343">
    <property type="entry name" value="REP_ORF2-G2P"/>
    <property type="match status" value="1"/>
</dbReference>
<evidence type="ECO:0000259" key="1">
    <source>
        <dbReference type="Pfam" id="PF23343"/>
    </source>
</evidence>
<proteinExistence type="predicted"/>
<dbReference type="Proteomes" id="UP000323265">
    <property type="component" value="Segment"/>
</dbReference>
<accession>A0A4P8PKH8</accession>
<dbReference type="Proteomes" id="UP000322880">
    <property type="component" value="Segment"/>
</dbReference>
<reference evidence="3" key="1">
    <citation type="submission" date="2018-12" db="EMBL/GenBank/DDBJ databases">
        <title>Singled stranded DNA viruses identified in blackflies (Austrosimulium ungulatum) sampled in New Zealand.</title>
        <authorList>
            <person name="Kraberger S."/>
            <person name="Fontenele R.S."/>
            <person name="Schmidlin K."/>
            <person name="Walters M."/>
            <person name="Varsani A."/>
        </authorList>
    </citation>
    <scope>NUCLEOTIDE SEQUENCE [LARGE SCALE GENOMIC DNA]</scope>
    <source>
        <strain evidence="2">018</strain>
        <strain evidence="3">160</strain>
    </source>
</reference>
<evidence type="ECO:0000313" key="3">
    <source>
        <dbReference type="EMBL" id="QCQ85028.1"/>
    </source>
</evidence>
<dbReference type="EMBL" id="MK249210">
    <property type="protein sequence ID" value="QCQ85028.1"/>
    <property type="molecule type" value="Genomic_DNA"/>
</dbReference>
<organism evidence="3">
    <name type="scientific">Blackfly microvirus SF02</name>
    <dbReference type="NCBI Taxonomy" id="2576452"/>
    <lineage>
        <taxon>Viruses</taxon>
        <taxon>Monodnaviria</taxon>
        <taxon>Sangervirae</taxon>
        <taxon>Phixviricota</taxon>
        <taxon>Malgrandaviricetes</taxon>
        <taxon>Petitvirales</taxon>
        <taxon>Microviridae</taxon>
        <taxon>Microvirus</taxon>
    </lineage>
</organism>
<name>A0A4P8PKH8_9VIRU</name>
<dbReference type="InterPro" id="IPR056906">
    <property type="entry name" value="ORF2/G2P_dom"/>
</dbReference>